<feature type="binding site" evidence="4">
    <location>
        <position position="405"/>
    </location>
    <ligand>
        <name>Zn(2+)</name>
        <dbReference type="ChEBI" id="CHEBI:29105"/>
        <label>1</label>
    </ligand>
</feature>
<dbReference type="Gene3D" id="3.60.21.10">
    <property type="match status" value="1"/>
</dbReference>
<dbReference type="SUPFAM" id="SSF56300">
    <property type="entry name" value="Metallo-dependent phosphatases"/>
    <property type="match status" value="1"/>
</dbReference>
<proteinExistence type="inferred from homology"/>
<evidence type="ECO:0000256" key="1">
    <source>
        <dbReference type="ARBA" id="ARBA00022801"/>
    </source>
</evidence>
<dbReference type="AlphaFoldDB" id="A0A165PHS8"/>
<dbReference type="PANTHER" id="PTHR10340">
    <property type="entry name" value="SPHINGOMYELIN PHOSPHODIESTERASE"/>
    <property type="match status" value="1"/>
</dbReference>
<feature type="binding site" evidence="4">
    <location>
        <position position="403"/>
    </location>
    <ligand>
        <name>Zn(2+)</name>
        <dbReference type="ChEBI" id="CHEBI:29105"/>
        <label>2</label>
    </ligand>
</feature>
<dbReference type="PANTHER" id="PTHR10340:SF34">
    <property type="entry name" value="SPHINGOMYELIN PHOSPHODIESTERASE"/>
    <property type="match status" value="1"/>
</dbReference>
<dbReference type="InterPro" id="IPR041805">
    <property type="entry name" value="ASMase/PPN1_MPP"/>
</dbReference>
<comment type="cofactor">
    <cofactor evidence="4">
        <name>Zn(2+)</name>
        <dbReference type="ChEBI" id="CHEBI:29105"/>
    </cofactor>
    <text evidence="4">Binds 2 Zn(2+) ions per subunit.</text>
</comment>
<feature type="signal peptide" evidence="6">
    <location>
        <begin position="1"/>
        <end position="17"/>
    </location>
</feature>
<gene>
    <name evidence="8" type="ORF">DAEQUDRAFT_335725</name>
</gene>
<evidence type="ECO:0000313" key="9">
    <source>
        <dbReference type="Proteomes" id="UP000076727"/>
    </source>
</evidence>
<dbReference type="GO" id="GO:0004767">
    <property type="term" value="F:sphingomyelin phosphodiesterase activity"/>
    <property type="evidence" value="ECO:0007669"/>
    <property type="project" value="UniProtKB-UniRule"/>
</dbReference>
<feature type="domain" description="Calcineurin-like phosphoesterase" evidence="7">
    <location>
        <begin position="141"/>
        <end position="406"/>
    </location>
</feature>
<feature type="binding site" evidence="4">
    <location>
        <position position="149"/>
    </location>
    <ligand>
        <name>Zn(2+)</name>
        <dbReference type="ChEBI" id="CHEBI:29105"/>
        <label>1</label>
    </ligand>
</feature>
<dbReference type="GO" id="GO:0016020">
    <property type="term" value="C:membrane"/>
    <property type="evidence" value="ECO:0007669"/>
    <property type="project" value="GOC"/>
</dbReference>
<dbReference type="Proteomes" id="UP000076727">
    <property type="component" value="Unassembled WGS sequence"/>
</dbReference>
<keyword evidence="6" id="KW-0732">Signal</keyword>
<keyword evidence="4" id="KW-0479">Metal-binding</keyword>
<dbReference type="EMBL" id="KV429068">
    <property type="protein sequence ID" value="KZT68230.1"/>
    <property type="molecule type" value="Genomic_DNA"/>
</dbReference>
<keyword evidence="9" id="KW-1185">Reference proteome</keyword>
<organism evidence="8 9">
    <name type="scientific">Daedalea quercina L-15889</name>
    <dbReference type="NCBI Taxonomy" id="1314783"/>
    <lineage>
        <taxon>Eukaryota</taxon>
        <taxon>Fungi</taxon>
        <taxon>Dikarya</taxon>
        <taxon>Basidiomycota</taxon>
        <taxon>Agaricomycotina</taxon>
        <taxon>Agaricomycetes</taxon>
        <taxon>Polyporales</taxon>
        <taxon>Fomitopsis</taxon>
    </lineage>
</organism>
<dbReference type="GO" id="GO:0016798">
    <property type="term" value="F:hydrolase activity, acting on glycosyl bonds"/>
    <property type="evidence" value="ECO:0007669"/>
    <property type="project" value="UniProtKB-KW"/>
</dbReference>
<keyword evidence="2" id="KW-0325">Glycoprotein</keyword>
<keyword evidence="1 3" id="KW-0378">Hydrolase</keyword>
<feature type="binding site" evidence="4">
    <location>
        <position position="147"/>
    </location>
    <ligand>
        <name>Zn(2+)</name>
        <dbReference type="ChEBI" id="CHEBI:29105"/>
        <label>1</label>
    </ligand>
</feature>
<protein>
    <recommendedName>
        <fullName evidence="3">Sphingomyelin phosphodiesterase</fullName>
    </recommendedName>
</protein>
<feature type="binding site" evidence="4">
    <location>
        <position position="257"/>
    </location>
    <ligand>
        <name>Zn(2+)</name>
        <dbReference type="ChEBI" id="CHEBI:29105"/>
        <label>2</label>
    </ligand>
</feature>
<feature type="disulfide bond" evidence="5">
    <location>
        <begin position="168"/>
        <end position="191"/>
    </location>
</feature>
<dbReference type="PIRSF" id="PIRSF000948">
    <property type="entry name" value="Sphingomy_PDE"/>
    <property type="match status" value="1"/>
</dbReference>
<feature type="disulfide bond" evidence="5">
    <location>
        <begin position="162"/>
        <end position="167"/>
    </location>
</feature>
<feature type="disulfide bond" evidence="5">
    <location>
        <begin position="62"/>
        <end position="73"/>
    </location>
</feature>
<comment type="similarity">
    <text evidence="3">Belongs to the acid sphingomyelinase family.</text>
</comment>
<keyword evidence="5" id="KW-1015">Disulfide bond</keyword>
<comment type="function">
    <text evidence="3">Converts sphingomyelin to ceramide.</text>
</comment>
<evidence type="ECO:0000259" key="7">
    <source>
        <dbReference type="Pfam" id="PF00149"/>
    </source>
</evidence>
<dbReference type="OrthoDB" id="282973at2759"/>
<feature type="binding site" evidence="4">
    <location>
        <position position="218"/>
    </location>
    <ligand>
        <name>Zn(2+)</name>
        <dbReference type="ChEBI" id="CHEBI:29105"/>
        <label>2</label>
    </ligand>
</feature>
<dbReference type="GO" id="GO:0006685">
    <property type="term" value="P:sphingomyelin catabolic process"/>
    <property type="evidence" value="ECO:0007669"/>
    <property type="project" value="UniProtKB-UniRule"/>
</dbReference>
<keyword evidence="4" id="KW-0862">Zinc</keyword>
<feature type="binding site" evidence="4">
    <location>
        <position position="218"/>
    </location>
    <ligand>
        <name>Zn(2+)</name>
        <dbReference type="ChEBI" id="CHEBI:29105"/>
        <label>1</label>
    </ligand>
</feature>
<sequence length="650" mass="72224">MRPALRAVLLLPTLVAAGLVDVVERAVSGVVDCATCHSALPTFKALAAFGDDKFVQTITAACIDLKIEDADVCEGAIRTQGPILAHDLRHFSLFGDTATKFCDAVFGMCALPPATPWMVPFPKERPDVERVWQSRGREPVKVMHFSDVHIDREYTVNAEANCTKPICCRDFGGERPKHVQIPALPLGVRTCDAPGTLADSMLEAAEKMGARFSLFTGDVIDHAVWDVDEENVPRNMLAFTDQFAEKLSTPVFPALGNHESAPTNSFPRDTTEHQITADFVFNAQRQGWSQWIGENATKQIQHHSGSYAVMAPGMDLRIISVNTQYWYKQNFWLYDSDEHQPDPNGILAFLVGQLQAAEDAGQRAWVVAHMPPGRGDVARDQSAYFDQVVQRYKNTIAGQFYGHTHADEFAIGYSNYSERTAENAVSIAMVGPAMTPMSGNPAFKVYDIDPDSYEIMDVRSYYTNISDPDYQLKPTWRLLYSAREDYAPLVPSLPPNASLSPAFWHNLTEVYYRNDTAFQAYIAHKHRGWEFVRRPCVDGCKNGTLCDMRTLRSDVCSQQSGPVFHIPDHGHLSFAPEMSSCEGSGIGGILRKMAARGVVQKVRTNTVTPLPCSCCYSSHLMIPRCFVGTRSRPFSVSSPRNVMDLSDCLR</sequence>
<evidence type="ECO:0000256" key="4">
    <source>
        <dbReference type="PIRSR" id="PIRSR000948-1"/>
    </source>
</evidence>
<evidence type="ECO:0000313" key="8">
    <source>
        <dbReference type="EMBL" id="KZT68230.1"/>
    </source>
</evidence>
<feature type="chain" id="PRO_5007863983" description="Sphingomyelin phosphodiesterase" evidence="6">
    <location>
        <begin position="18"/>
        <end position="650"/>
    </location>
</feature>
<dbReference type="InterPro" id="IPR004843">
    <property type="entry name" value="Calcineurin-like_PHP"/>
</dbReference>
<evidence type="ECO:0000256" key="5">
    <source>
        <dbReference type="PIRSR" id="PIRSR000948-2"/>
    </source>
</evidence>
<keyword evidence="3" id="KW-0326">Glycosidase</keyword>
<dbReference type="GO" id="GO:0005615">
    <property type="term" value="C:extracellular space"/>
    <property type="evidence" value="ECO:0007669"/>
    <property type="project" value="TreeGrafter"/>
</dbReference>
<dbReference type="Pfam" id="PF00149">
    <property type="entry name" value="Metallophos"/>
    <property type="match status" value="1"/>
</dbReference>
<dbReference type="InterPro" id="IPR011160">
    <property type="entry name" value="Sphingomy_PDE"/>
</dbReference>
<dbReference type="GO" id="GO:0046872">
    <property type="term" value="F:metal ion binding"/>
    <property type="evidence" value="ECO:0007669"/>
    <property type="project" value="UniProtKB-KW"/>
</dbReference>
<evidence type="ECO:0000256" key="2">
    <source>
        <dbReference type="ARBA" id="ARBA00023180"/>
    </source>
</evidence>
<feature type="binding site" evidence="4">
    <location>
        <position position="369"/>
    </location>
    <ligand>
        <name>Zn(2+)</name>
        <dbReference type="ChEBI" id="CHEBI:29105"/>
        <label>2</label>
    </ligand>
</feature>
<feature type="disulfide bond" evidence="5">
    <location>
        <begin position="33"/>
        <end position="109"/>
    </location>
</feature>
<dbReference type="InterPro" id="IPR029052">
    <property type="entry name" value="Metallo-depent_PP-like"/>
</dbReference>
<evidence type="ECO:0000256" key="6">
    <source>
        <dbReference type="SAM" id="SignalP"/>
    </source>
</evidence>
<accession>A0A165PHS8</accession>
<evidence type="ECO:0000256" key="3">
    <source>
        <dbReference type="PIRNR" id="PIRNR000948"/>
    </source>
</evidence>
<name>A0A165PHS8_9APHY</name>
<dbReference type="CDD" id="cd00842">
    <property type="entry name" value="MPP_ASMase"/>
    <property type="match status" value="1"/>
</dbReference>
<dbReference type="STRING" id="1314783.A0A165PHS8"/>
<reference evidence="8 9" key="1">
    <citation type="journal article" date="2016" name="Mol. Biol. Evol.">
        <title>Comparative Genomics of Early-Diverging Mushroom-Forming Fungi Provides Insights into the Origins of Lignocellulose Decay Capabilities.</title>
        <authorList>
            <person name="Nagy L.G."/>
            <person name="Riley R."/>
            <person name="Tritt A."/>
            <person name="Adam C."/>
            <person name="Daum C."/>
            <person name="Floudas D."/>
            <person name="Sun H."/>
            <person name="Yadav J.S."/>
            <person name="Pangilinan J."/>
            <person name="Larsson K.H."/>
            <person name="Matsuura K."/>
            <person name="Barry K."/>
            <person name="Labutti K."/>
            <person name="Kuo R."/>
            <person name="Ohm R.A."/>
            <person name="Bhattacharya S.S."/>
            <person name="Shirouzu T."/>
            <person name="Yoshinaga Y."/>
            <person name="Martin F.M."/>
            <person name="Grigoriev I.V."/>
            <person name="Hibbett D.S."/>
        </authorList>
    </citation>
    <scope>NUCLEOTIDE SEQUENCE [LARGE SCALE GENOMIC DNA]</scope>
    <source>
        <strain evidence="8 9">L-15889</strain>
    </source>
</reference>
<feature type="disulfide bond" evidence="5">
    <location>
        <begin position="536"/>
        <end position="540"/>
    </location>
</feature>